<evidence type="ECO:0000313" key="2">
    <source>
        <dbReference type="Proteomes" id="UP000640052"/>
    </source>
</evidence>
<evidence type="ECO:0000313" key="1">
    <source>
        <dbReference type="EMBL" id="GIH25381.1"/>
    </source>
</evidence>
<comment type="caution">
    <text evidence="1">The sequence shown here is derived from an EMBL/GenBank/DDBJ whole genome shotgun (WGS) entry which is preliminary data.</text>
</comment>
<dbReference type="EMBL" id="BOOA01000028">
    <property type="protein sequence ID" value="GIH25381.1"/>
    <property type="molecule type" value="Genomic_DNA"/>
</dbReference>
<sequence>MPVSIRARAVVVKKVPAVVGGRERVMRRTRRNWERAVVVAVVRPDREPGGSLGSLGMG</sequence>
<keyword evidence="2" id="KW-1185">Reference proteome</keyword>
<reference evidence="1" key="1">
    <citation type="submission" date="2021-01" db="EMBL/GenBank/DDBJ databases">
        <title>Whole genome shotgun sequence of Acrocarpospora phusangensis NBRC 108782.</title>
        <authorList>
            <person name="Komaki H."/>
            <person name="Tamura T."/>
        </authorList>
    </citation>
    <scope>NUCLEOTIDE SEQUENCE</scope>
    <source>
        <strain evidence="1">NBRC 108782</strain>
    </source>
</reference>
<proteinExistence type="predicted"/>
<dbReference type="Proteomes" id="UP000640052">
    <property type="component" value="Unassembled WGS sequence"/>
</dbReference>
<protein>
    <submittedName>
        <fullName evidence="1">Uncharacterized protein</fullName>
    </submittedName>
</protein>
<accession>A0A919UKT2</accession>
<organism evidence="1 2">
    <name type="scientific">Acrocarpospora phusangensis</name>
    <dbReference type="NCBI Taxonomy" id="1070424"/>
    <lineage>
        <taxon>Bacteria</taxon>
        <taxon>Bacillati</taxon>
        <taxon>Actinomycetota</taxon>
        <taxon>Actinomycetes</taxon>
        <taxon>Streptosporangiales</taxon>
        <taxon>Streptosporangiaceae</taxon>
        <taxon>Acrocarpospora</taxon>
    </lineage>
</organism>
<dbReference type="AlphaFoldDB" id="A0A919UKT2"/>
<name>A0A919UKT2_9ACTN</name>
<gene>
    <name evidence="1" type="ORF">Aph01nite_36910</name>
</gene>